<keyword evidence="2" id="KW-1185">Reference proteome</keyword>
<sequence>MSQQREQSVNALQWCNLQLAYFGALSQFQCNALVSYAQSASTTAALETAIRNLFAHSRGAAFFAWPIVYQLITTIELVLAIDSGDEATAFNLSGEDRRCQLRRNAIQSLHKIFTLLEPQYLDELCINYRILNHLGGQVVHFHLADKAMRERESRPWVFYPGVLKLPDAATRDVPFTSFQHVVHGMADVLTILTTTDRVATFKGKVHKDYSGPPLWWLSVQPPAGGSSIPSLNRDDSRYGVVRFTFPIQAVLSQFPKRYLLGTRMYNCEYAHTIMLSTKDVYGLGAEIPTVDLARFRLLEWQEGSAQALWKCYRDTDRAWDHPEVACDIPADQTLAFDPSSGNVKIDFVTHNEYCVLARRPVNSTRNFPRETKCQCLSSDQAAGQFRNACNDKDPRLLDELYEAGFFEEAVWLQIMRQP</sequence>
<accession>A0AAD5XKU2</accession>
<dbReference type="AlphaFoldDB" id="A0AAD5XKU2"/>
<gene>
    <name evidence="1" type="ORF">HDU87_005737</name>
</gene>
<evidence type="ECO:0000313" key="1">
    <source>
        <dbReference type="EMBL" id="KAJ3175744.1"/>
    </source>
</evidence>
<comment type="caution">
    <text evidence="1">The sequence shown here is derived from an EMBL/GenBank/DDBJ whole genome shotgun (WGS) entry which is preliminary data.</text>
</comment>
<reference evidence="1" key="1">
    <citation type="submission" date="2020-05" db="EMBL/GenBank/DDBJ databases">
        <title>Phylogenomic resolution of chytrid fungi.</title>
        <authorList>
            <person name="Stajich J.E."/>
            <person name="Amses K."/>
            <person name="Simmons R."/>
            <person name="Seto K."/>
            <person name="Myers J."/>
            <person name="Bonds A."/>
            <person name="Quandt C.A."/>
            <person name="Barry K."/>
            <person name="Liu P."/>
            <person name="Grigoriev I."/>
            <person name="Longcore J.E."/>
            <person name="James T.Y."/>
        </authorList>
    </citation>
    <scope>NUCLEOTIDE SEQUENCE</scope>
    <source>
        <strain evidence="1">JEL0379</strain>
    </source>
</reference>
<dbReference type="EMBL" id="JADGJQ010000048">
    <property type="protein sequence ID" value="KAJ3175744.1"/>
    <property type="molecule type" value="Genomic_DNA"/>
</dbReference>
<name>A0AAD5XKU2_9FUNG</name>
<evidence type="ECO:0000313" key="2">
    <source>
        <dbReference type="Proteomes" id="UP001212152"/>
    </source>
</evidence>
<organism evidence="1 2">
    <name type="scientific">Geranomyces variabilis</name>
    <dbReference type="NCBI Taxonomy" id="109894"/>
    <lineage>
        <taxon>Eukaryota</taxon>
        <taxon>Fungi</taxon>
        <taxon>Fungi incertae sedis</taxon>
        <taxon>Chytridiomycota</taxon>
        <taxon>Chytridiomycota incertae sedis</taxon>
        <taxon>Chytridiomycetes</taxon>
        <taxon>Spizellomycetales</taxon>
        <taxon>Powellomycetaceae</taxon>
        <taxon>Geranomyces</taxon>
    </lineage>
</organism>
<protein>
    <submittedName>
        <fullName evidence="1">Uncharacterized protein</fullName>
    </submittedName>
</protein>
<proteinExistence type="predicted"/>
<dbReference type="Proteomes" id="UP001212152">
    <property type="component" value="Unassembled WGS sequence"/>
</dbReference>